<name>A0A2K8UJR6_ACILW</name>
<organism evidence="1 2">
    <name type="scientific">Acinetobacter lwoffii</name>
    <dbReference type="NCBI Taxonomy" id="28090"/>
    <lineage>
        <taxon>Bacteria</taxon>
        <taxon>Pseudomonadati</taxon>
        <taxon>Pseudomonadota</taxon>
        <taxon>Gammaproteobacteria</taxon>
        <taxon>Moraxellales</taxon>
        <taxon>Moraxellaceae</taxon>
        <taxon>Acinetobacter</taxon>
    </lineage>
</organism>
<evidence type="ECO:0000313" key="1">
    <source>
        <dbReference type="EMBL" id="QKU22060.1"/>
    </source>
</evidence>
<sequence>MRKFKKLKRILNMAQKSGKGFINKKYALVTKLYQPYINMEVNQVDIEDIIFNIDKKALILGDGFWLKVERKTYIFIGNTALCVYVHLKYVGMDEILQQLYGKRELTEEEKEELLKIRYS</sequence>
<gene>
    <name evidence="1" type="ORF">FOB19_12035</name>
</gene>
<dbReference type="EMBL" id="CP054803">
    <property type="protein sequence ID" value="QKU22060.1"/>
    <property type="molecule type" value="Genomic_DNA"/>
</dbReference>
<accession>A0A2K8UJR6</accession>
<dbReference type="AlphaFoldDB" id="A0A2K8UJR6"/>
<proteinExistence type="predicted"/>
<protein>
    <submittedName>
        <fullName evidence="1">Uncharacterized protein</fullName>
    </submittedName>
</protein>
<dbReference type="STRING" id="28090.GCA_002119785_00039"/>
<reference evidence="1 2" key="1">
    <citation type="submission" date="2019-11" db="EMBL/GenBank/DDBJ databases">
        <title>FDA dAtabase for Regulatory Grade micrObial Sequences (FDA-ARGOS): Supporting development and validation of Infectious Disease Dx tests.</title>
        <authorList>
            <person name="Patel R."/>
            <person name="Rucinski S."/>
            <person name="Tallon L."/>
            <person name="Sadzewicz L."/>
            <person name="Vavikolanu K."/>
            <person name="Mehta A."/>
            <person name="Aluvathingal J."/>
            <person name="Nadendla S."/>
            <person name="Nandy P."/>
            <person name="Geyer C."/>
            <person name="Yan Y."/>
            <person name="Sichtig H."/>
        </authorList>
    </citation>
    <scope>NUCLEOTIDE SEQUENCE [LARGE SCALE GENOMIC DNA]</scope>
    <source>
        <strain evidence="1 2">FDAARGOS_557</strain>
    </source>
</reference>
<dbReference type="Proteomes" id="UP000509126">
    <property type="component" value="Chromosome"/>
</dbReference>
<evidence type="ECO:0000313" key="2">
    <source>
        <dbReference type="Proteomes" id="UP000509126"/>
    </source>
</evidence>